<evidence type="ECO:0000256" key="2">
    <source>
        <dbReference type="ARBA" id="ARBA00022692"/>
    </source>
</evidence>
<evidence type="ECO:0000256" key="5">
    <source>
        <dbReference type="SAM" id="Phobius"/>
    </source>
</evidence>
<dbReference type="Pfam" id="PF04932">
    <property type="entry name" value="Wzy_C"/>
    <property type="match status" value="1"/>
</dbReference>
<proteinExistence type="predicted"/>
<dbReference type="InterPro" id="IPR051533">
    <property type="entry name" value="WaaL-like"/>
</dbReference>
<dbReference type="PANTHER" id="PTHR37422">
    <property type="entry name" value="TEICHURONIC ACID BIOSYNTHESIS PROTEIN TUAE"/>
    <property type="match status" value="1"/>
</dbReference>
<evidence type="ECO:0000256" key="4">
    <source>
        <dbReference type="ARBA" id="ARBA00023136"/>
    </source>
</evidence>
<feature type="transmembrane region" description="Helical" evidence="5">
    <location>
        <begin position="54"/>
        <end position="73"/>
    </location>
</feature>
<feature type="transmembrane region" description="Helical" evidence="5">
    <location>
        <begin position="25"/>
        <end position="42"/>
    </location>
</feature>
<evidence type="ECO:0000256" key="3">
    <source>
        <dbReference type="ARBA" id="ARBA00022989"/>
    </source>
</evidence>
<keyword evidence="2 5" id="KW-0812">Transmembrane</keyword>
<gene>
    <name evidence="7" type="ORF">J4051_16615</name>
</gene>
<feature type="transmembrane region" description="Helical" evidence="5">
    <location>
        <begin position="173"/>
        <end position="190"/>
    </location>
</feature>
<dbReference type="GO" id="GO:0016874">
    <property type="term" value="F:ligase activity"/>
    <property type="evidence" value="ECO:0007669"/>
    <property type="project" value="UniProtKB-KW"/>
</dbReference>
<feature type="transmembrane region" description="Helical" evidence="5">
    <location>
        <begin position="293"/>
        <end position="308"/>
    </location>
</feature>
<name>A0ABS3SW08_9FLAO</name>
<protein>
    <submittedName>
        <fullName evidence="7">O-antigen ligase family protein</fullName>
    </submittedName>
</protein>
<reference evidence="7 8" key="1">
    <citation type="submission" date="2021-03" db="EMBL/GenBank/DDBJ databases">
        <title>Gelidibacter sp. nov., isolated from costal sediment.</title>
        <authorList>
            <person name="Lun K.-Y."/>
        </authorList>
    </citation>
    <scope>NUCLEOTIDE SEQUENCE [LARGE SCALE GENOMIC DNA]</scope>
    <source>
        <strain evidence="7 8">DF109</strain>
    </source>
</reference>
<dbReference type="InterPro" id="IPR007016">
    <property type="entry name" value="O-antigen_ligase-rel_domated"/>
</dbReference>
<evidence type="ECO:0000256" key="1">
    <source>
        <dbReference type="ARBA" id="ARBA00004141"/>
    </source>
</evidence>
<keyword evidence="7" id="KW-0436">Ligase</keyword>
<dbReference type="EMBL" id="JAGEVG010000024">
    <property type="protein sequence ID" value="MBO3099895.1"/>
    <property type="molecule type" value="Genomic_DNA"/>
</dbReference>
<feature type="transmembrane region" description="Helical" evidence="5">
    <location>
        <begin position="122"/>
        <end position="138"/>
    </location>
</feature>
<comment type="subcellular location">
    <subcellularLocation>
        <location evidence="1">Membrane</location>
        <topology evidence="1">Multi-pass membrane protein</topology>
    </subcellularLocation>
</comment>
<keyword evidence="3 5" id="KW-1133">Transmembrane helix</keyword>
<feature type="transmembrane region" description="Helical" evidence="5">
    <location>
        <begin position="144"/>
        <end position="161"/>
    </location>
</feature>
<keyword evidence="8" id="KW-1185">Reference proteome</keyword>
<keyword evidence="4 5" id="KW-0472">Membrane</keyword>
<comment type="caution">
    <text evidence="7">The sequence shown here is derived from an EMBL/GenBank/DDBJ whole genome shotgun (WGS) entry which is preliminary data.</text>
</comment>
<sequence>MLLIPSIFVASTTLSFDANFRTNIAFVLSGPVCLGLTALFCYNKPISFKQMSEVLLYMLLPILAHTAYVYFYAPDLRDVLTSTASNSAAAGGFGANQVASALGLGMFILAVRIFLNSPTFSFRLLNMVLLIIISYRAILTFSRGGVITGLLCIAIFLVMYYQQAKPKVRNQVLSAFILFIGALALAWVISSNQSGGLAEKRYANQNAAGIEKEDITTGRTELFINELEGFVASPFLGIGSSRAKDQRIEEAQQGLTSHNEISRTLAEHGIFGVIILVILLFKPLNMRANNRQNYYFYAFLAFWFATINHSSMRVAAPAFIYGLALLNVRNEKPSLRRKPSPELTD</sequence>
<accession>A0ABS3SW08</accession>
<evidence type="ECO:0000313" key="8">
    <source>
        <dbReference type="Proteomes" id="UP000681315"/>
    </source>
</evidence>
<dbReference type="Proteomes" id="UP000681315">
    <property type="component" value="Unassembled WGS sequence"/>
</dbReference>
<evidence type="ECO:0000313" key="7">
    <source>
        <dbReference type="EMBL" id="MBO3099895.1"/>
    </source>
</evidence>
<dbReference type="PANTHER" id="PTHR37422:SF13">
    <property type="entry name" value="LIPOPOLYSACCHARIDE BIOSYNTHESIS PROTEIN PA4999-RELATED"/>
    <property type="match status" value="1"/>
</dbReference>
<feature type="transmembrane region" description="Helical" evidence="5">
    <location>
        <begin position="265"/>
        <end position="281"/>
    </location>
</feature>
<feature type="domain" description="O-antigen ligase-related" evidence="6">
    <location>
        <begin position="129"/>
        <end position="277"/>
    </location>
</feature>
<feature type="transmembrane region" description="Helical" evidence="5">
    <location>
        <begin position="93"/>
        <end position="115"/>
    </location>
</feature>
<evidence type="ECO:0000259" key="6">
    <source>
        <dbReference type="Pfam" id="PF04932"/>
    </source>
</evidence>
<organism evidence="7 8">
    <name type="scientific">Gelidibacter pelagius</name>
    <dbReference type="NCBI Taxonomy" id="2819985"/>
    <lineage>
        <taxon>Bacteria</taxon>
        <taxon>Pseudomonadati</taxon>
        <taxon>Bacteroidota</taxon>
        <taxon>Flavobacteriia</taxon>
        <taxon>Flavobacteriales</taxon>
        <taxon>Flavobacteriaceae</taxon>
        <taxon>Gelidibacter</taxon>
    </lineage>
</organism>